<dbReference type="PROSITE" id="PS51257">
    <property type="entry name" value="PROKAR_LIPOPROTEIN"/>
    <property type="match status" value="1"/>
</dbReference>
<dbReference type="EMBL" id="CP050253">
    <property type="protein sequence ID" value="QIQ22081.1"/>
    <property type="molecule type" value="Genomic_DNA"/>
</dbReference>
<organism evidence="1 2">
    <name type="scientific">Zophobihabitans entericus</name>
    <dbReference type="NCBI Taxonomy" id="1635327"/>
    <lineage>
        <taxon>Bacteria</taxon>
        <taxon>Pseudomonadati</taxon>
        <taxon>Pseudomonadota</taxon>
        <taxon>Gammaproteobacteria</taxon>
        <taxon>Orbales</taxon>
        <taxon>Orbaceae</taxon>
        <taxon>Zophobihabitans</taxon>
    </lineage>
</organism>
<name>A0A6G9ICX0_9GAMM</name>
<evidence type="ECO:0000313" key="2">
    <source>
        <dbReference type="Proteomes" id="UP000501168"/>
    </source>
</evidence>
<proteinExistence type="predicted"/>
<dbReference type="InterPro" id="IPR010352">
    <property type="entry name" value="DUF945"/>
</dbReference>
<dbReference type="Proteomes" id="UP000501168">
    <property type="component" value="Chromosome"/>
</dbReference>
<protein>
    <submittedName>
        <fullName evidence="1">YdgA family protein</fullName>
    </submittedName>
</protein>
<dbReference type="RefSeq" id="WP_166917378.1">
    <property type="nucleotide sequence ID" value="NZ_CP050253.1"/>
</dbReference>
<accession>A0A6G9ICX0</accession>
<keyword evidence="2" id="KW-1185">Reference proteome</keyword>
<dbReference type="AlphaFoldDB" id="A0A6G9ICX0"/>
<dbReference type="InParanoid" id="A0A6G9ICX0"/>
<gene>
    <name evidence="1" type="ORF">IPMB12_10520</name>
</gene>
<dbReference type="FunCoup" id="A0A6G9ICX0">
    <property type="interactions" value="92"/>
</dbReference>
<dbReference type="Pfam" id="PF06097">
    <property type="entry name" value="DUF945"/>
    <property type="match status" value="1"/>
</dbReference>
<dbReference type="KEGG" id="orb:IPMB12_10520"/>
<reference evidence="1 2" key="1">
    <citation type="submission" date="2020-03" db="EMBL/GenBank/DDBJ databases">
        <title>Complete genome sequence of Orbus sp. IPMB12 (BCRC 80908).</title>
        <authorList>
            <person name="Lo W.-S."/>
            <person name="Chang T.-H."/>
            <person name="Kuo C.-H."/>
        </authorList>
    </citation>
    <scope>NUCLEOTIDE SEQUENCE [LARGE SCALE GENOMIC DNA]</scope>
    <source>
        <strain evidence="1 2">IPMB12</strain>
    </source>
</reference>
<evidence type="ECO:0000313" key="1">
    <source>
        <dbReference type="EMBL" id="QIQ22081.1"/>
    </source>
</evidence>
<sequence length="523" mass="59319">MKKSVIAIGVIAVLGCAWIGASWYTGNMIEEKIDRKLNQFETVVNSQQNYFDLQLSYTDYEKGVFSTSFHLKAEIIKPRTEAEIYEGFFEPSSIPINKVIFDDTVTIYHGPFPLNRLKSFSLMPKLAGAEYTIKQDETVSNLEPQLIAGLVVDYSENMELNVNSQPLVYNKEKDGGTEHDVDHVDISATNLYFFTDKQFTQSTLNYQMDKLIMQKDDLGFDVRNFTLNVIPQKDQQGVDGKVTVDSLTISDNRGYRAYDTELKGITYTMGFSIADGINAIGFTNNNLINIEQLNVLSEDNETTLNSIQLTSNNYSNDNVNIYGDLSFNLDQWKQDMQLLGRGEMKFSYVNLPLKTFSNSLMNQLTGYYDETFDASKFEHVTFNLENVSWTNTQGTMDFSLFMNLSDVDVSDGFSLSSVEEENVDDFKFNLSVPFDVLAYSIAQIENSNAPEVSSNDIQEAHQTLQYLTMFLARSPVFNVVDFSNDEYKAGVYSQLEYSRNNPKAEINGEPVTAQRFFKVIGNF</sequence>